<dbReference type="Proteomes" id="UP000504612">
    <property type="component" value="Unplaced"/>
</dbReference>
<protein>
    <submittedName>
        <fullName evidence="2">Uncharacterized aarF domain-containing protein kinase 5-like</fullName>
    </submittedName>
</protein>
<reference evidence="2" key="1">
    <citation type="submission" date="2025-08" db="UniProtKB">
        <authorList>
            <consortium name="RefSeq"/>
        </authorList>
    </citation>
    <scope>IDENTIFICATION</scope>
</reference>
<dbReference type="RefSeq" id="XP_026550401.1">
    <property type="nucleotide sequence ID" value="XM_026694616.1"/>
</dbReference>
<dbReference type="AlphaFoldDB" id="A0A6J1W500"/>
<name>A0A6J1W500_9SAUR</name>
<accession>A0A6J1W500</accession>
<dbReference type="GeneID" id="113432484"/>
<evidence type="ECO:0000313" key="2">
    <source>
        <dbReference type="RefSeq" id="XP_026550401.1"/>
    </source>
</evidence>
<dbReference type="KEGG" id="nss:113432484"/>
<proteinExistence type="predicted"/>
<feature type="non-terminal residue" evidence="2">
    <location>
        <position position="1"/>
    </location>
</feature>
<organism evidence="1 2">
    <name type="scientific">Notechis scutatus</name>
    <name type="common">mainland tiger snake</name>
    <dbReference type="NCBI Taxonomy" id="8663"/>
    <lineage>
        <taxon>Eukaryota</taxon>
        <taxon>Metazoa</taxon>
        <taxon>Chordata</taxon>
        <taxon>Craniata</taxon>
        <taxon>Vertebrata</taxon>
        <taxon>Euteleostomi</taxon>
        <taxon>Lepidosauria</taxon>
        <taxon>Squamata</taxon>
        <taxon>Bifurcata</taxon>
        <taxon>Unidentata</taxon>
        <taxon>Episquamata</taxon>
        <taxon>Toxicofera</taxon>
        <taxon>Serpentes</taxon>
        <taxon>Colubroidea</taxon>
        <taxon>Elapidae</taxon>
        <taxon>Hydrophiinae</taxon>
        <taxon>Notechis</taxon>
    </lineage>
</organism>
<keyword evidence="1" id="KW-1185">Reference proteome</keyword>
<sequence>QDYLLFCEILLQRPINMAELALSNVLTREEEAYMRDMAKHHFDCIMRVLRDLPRAMLLVFRNINTVRGINVALGVPVDRYYIMARRWEPEAVA</sequence>
<evidence type="ECO:0000313" key="1">
    <source>
        <dbReference type="Proteomes" id="UP000504612"/>
    </source>
</evidence>
<gene>
    <name evidence="2" type="primary">LOC113432484</name>
</gene>